<evidence type="ECO:0000313" key="1">
    <source>
        <dbReference type="EMBL" id="CAF1616578.1"/>
    </source>
</evidence>
<evidence type="ECO:0000313" key="3">
    <source>
        <dbReference type="Proteomes" id="UP000663829"/>
    </source>
</evidence>
<proteinExistence type="predicted"/>
<sequence length="145" mass="16740">MRSEAIFSIATLLFYTTTINYICCYTSYSNDLKALENALDLLPTSYHQPLQQRNVHDGAEYTIKEAGVTYRQRLSKDQDADGHSLCTVEYDNRLLKEDETIEIKTKFYKVEECHLSRAYHACGPNILRMLKVVCTIAEQFTTIRV</sequence>
<feature type="non-terminal residue" evidence="1">
    <location>
        <position position="145"/>
    </location>
</feature>
<reference evidence="1" key="1">
    <citation type="submission" date="2021-02" db="EMBL/GenBank/DDBJ databases">
        <authorList>
            <person name="Nowell W R."/>
        </authorList>
    </citation>
    <scope>NUCLEOTIDE SEQUENCE</scope>
</reference>
<evidence type="ECO:0000313" key="2">
    <source>
        <dbReference type="EMBL" id="CAF4503748.1"/>
    </source>
</evidence>
<protein>
    <submittedName>
        <fullName evidence="1">Uncharacterized protein</fullName>
    </submittedName>
</protein>
<dbReference type="Proteomes" id="UP000663829">
    <property type="component" value="Unassembled WGS sequence"/>
</dbReference>
<accession>A0A816BVL5</accession>
<keyword evidence="3" id="KW-1185">Reference proteome</keyword>
<dbReference type="EMBL" id="CAJOBC010106464">
    <property type="protein sequence ID" value="CAF4503748.1"/>
    <property type="molecule type" value="Genomic_DNA"/>
</dbReference>
<organism evidence="1 3">
    <name type="scientific">Didymodactylos carnosus</name>
    <dbReference type="NCBI Taxonomy" id="1234261"/>
    <lineage>
        <taxon>Eukaryota</taxon>
        <taxon>Metazoa</taxon>
        <taxon>Spiralia</taxon>
        <taxon>Gnathifera</taxon>
        <taxon>Rotifera</taxon>
        <taxon>Eurotatoria</taxon>
        <taxon>Bdelloidea</taxon>
        <taxon>Philodinida</taxon>
        <taxon>Philodinidae</taxon>
        <taxon>Didymodactylos</taxon>
    </lineage>
</organism>
<dbReference type="Proteomes" id="UP000681722">
    <property type="component" value="Unassembled WGS sequence"/>
</dbReference>
<gene>
    <name evidence="1" type="ORF">GPM918_LOCUS43463</name>
    <name evidence="2" type="ORF">SRO942_LOCUS44963</name>
</gene>
<comment type="caution">
    <text evidence="1">The sequence shown here is derived from an EMBL/GenBank/DDBJ whole genome shotgun (WGS) entry which is preliminary data.</text>
</comment>
<dbReference type="AlphaFoldDB" id="A0A816BVL5"/>
<dbReference type="EMBL" id="CAJNOQ010039477">
    <property type="protein sequence ID" value="CAF1616578.1"/>
    <property type="molecule type" value="Genomic_DNA"/>
</dbReference>
<feature type="non-terminal residue" evidence="1">
    <location>
        <position position="1"/>
    </location>
</feature>
<name>A0A816BVL5_9BILA</name>